<evidence type="ECO:0000256" key="5">
    <source>
        <dbReference type="PROSITE-ProRule" id="PRU00024"/>
    </source>
</evidence>
<dbReference type="Proteomes" id="UP000887568">
    <property type="component" value="Unplaced"/>
</dbReference>
<organism evidence="8 9">
    <name type="scientific">Patiria miniata</name>
    <name type="common">Bat star</name>
    <name type="synonym">Asterina miniata</name>
    <dbReference type="NCBI Taxonomy" id="46514"/>
    <lineage>
        <taxon>Eukaryota</taxon>
        <taxon>Metazoa</taxon>
        <taxon>Echinodermata</taxon>
        <taxon>Eleutherozoa</taxon>
        <taxon>Asterozoa</taxon>
        <taxon>Asteroidea</taxon>
        <taxon>Valvatacea</taxon>
        <taxon>Valvatida</taxon>
        <taxon>Asterinidae</taxon>
        <taxon>Patiria</taxon>
    </lineage>
</organism>
<dbReference type="CDD" id="cd19757">
    <property type="entry name" value="Bbox1"/>
    <property type="match status" value="1"/>
</dbReference>
<evidence type="ECO:0000259" key="6">
    <source>
        <dbReference type="PROSITE" id="PS50089"/>
    </source>
</evidence>
<dbReference type="Gene3D" id="3.30.160.60">
    <property type="entry name" value="Classic Zinc Finger"/>
    <property type="match status" value="1"/>
</dbReference>
<dbReference type="Gene3D" id="2.120.10.30">
    <property type="entry name" value="TolB, C-terminal domain"/>
    <property type="match status" value="1"/>
</dbReference>
<evidence type="ECO:0000256" key="2">
    <source>
        <dbReference type="ARBA" id="ARBA00022723"/>
    </source>
</evidence>
<feature type="domain" description="B box-type" evidence="7">
    <location>
        <begin position="102"/>
        <end position="149"/>
    </location>
</feature>
<dbReference type="EnsemblMetazoa" id="XM_038200193.1">
    <property type="protein sequence ID" value="XP_038056121.1"/>
    <property type="gene ID" value="LOC119728118"/>
</dbReference>
<dbReference type="InterPro" id="IPR047153">
    <property type="entry name" value="TRIM45/56/19-like"/>
</dbReference>
<dbReference type="SMART" id="SM00184">
    <property type="entry name" value="RING"/>
    <property type="match status" value="2"/>
</dbReference>
<dbReference type="AlphaFoldDB" id="A0A913ZYH5"/>
<keyword evidence="1" id="KW-0597">Phosphoprotein</keyword>
<dbReference type="InterPro" id="IPR017907">
    <property type="entry name" value="Znf_RING_CS"/>
</dbReference>
<dbReference type="GeneID" id="119728118"/>
<dbReference type="PROSITE" id="PS50089">
    <property type="entry name" value="ZF_RING_2"/>
    <property type="match status" value="1"/>
</dbReference>
<dbReference type="PANTHER" id="PTHR25462">
    <property type="entry name" value="BONUS, ISOFORM C-RELATED"/>
    <property type="match status" value="1"/>
</dbReference>
<evidence type="ECO:0000256" key="3">
    <source>
        <dbReference type="ARBA" id="ARBA00022771"/>
    </source>
</evidence>
<evidence type="ECO:0000259" key="7">
    <source>
        <dbReference type="PROSITE" id="PS50119"/>
    </source>
</evidence>
<evidence type="ECO:0000256" key="1">
    <source>
        <dbReference type="ARBA" id="ARBA00022553"/>
    </source>
</evidence>
<name>A0A913ZYH5_PATMI</name>
<keyword evidence="2" id="KW-0479">Metal-binding</keyword>
<dbReference type="InterPro" id="IPR013083">
    <property type="entry name" value="Znf_RING/FYVE/PHD"/>
</dbReference>
<proteinExistence type="predicted"/>
<feature type="domain" description="RING-type" evidence="6">
    <location>
        <begin position="20"/>
        <end position="64"/>
    </location>
</feature>
<dbReference type="Gene3D" id="3.30.40.10">
    <property type="entry name" value="Zinc/RING finger domain, C3HC4 (zinc finger)"/>
    <property type="match status" value="1"/>
</dbReference>
<dbReference type="InterPro" id="IPR011042">
    <property type="entry name" value="6-blade_b-propeller_TolB-like"/>
</dbReference>
<keyword evidence="3 5" id="KW-0863">Zinc-finger</keyword>
<dbReference type="SUPFAM" id="SSF57850">
    <property type="entry name" value="RING/U-box"/>
    <property type="match status" value="1"/>
</dbReference>
<dbReference type="InterPro" id="IPR001841">
    <property type="entry name" value="Znf_RING"/>
</dbReference>
<dbReference type="PANTHER" id="PTHR25462:SF296">
    <property type="entry name" value="MEIOTIC P26, ISOFORM F"/>
    <property type="match status" value="1"/>
</dbReference>
<dbReference type="InterPro" id="IPR000315">
    <property type="entry name" value="Znf_B-box"/>
</dbReference>
<keyword evidence="9" id="KW-1185">Reference proteome</keyword>
<sequence length="657" mass="73683">MGARTSMSSYFEEFSKNLDCAICHDRFTKPKFLECIHSFCQHCLVEKVKHGGEEDNVISCPLCRHKTKLSDKGVEGLKTNFYLVDSLECVSLKEKVAMPLNCMELLCEVCEESKEAKRRCLDCAQNICSDCTKRHRKTTATSGHAVETLEDIRKGRVAVKKKPEEDELRCSKHKRAVNEFYCKTCDELICTSCTVVGHRRHKYVEAPEAHDAYKKSLQGKLEGFKQQILQLRLSLEIAREVKHDLNCEAETAVGTIQQRADELIDGIRSIQNERIEAFDAFSDKVTELLERKKDTFNTAQEIVKDAAESVFLSVYPVIRKDVDFLCRLSAPRVDYRLSYLGFSAGDDDDWPGKIQQPTAASRWELLRELGKRGDGPRQFSFARGIDALGPNELVVTDYENKRVMFCSIDGDSDSVASSIQLEEDAIDVAATGQKIVVVDSSVEVKILKREDSKEGYKDSGEILEFDETPLSLRSVAIKNDGVVVVGDIKKKVLTEHNPTNGRFLRTIPVKIEPYFLAVGRGGQVAISGLENEVKVIASKDNEYFSVRPKIGGKPARVCTAGVCFDSQSDLYIVVDKFTSDADGKKAAVDDFYDDIFEDDDNDGVDEITGHIHRYNGVDGTFLGCIIQDLHNPQGIVFTEDRRLAIADLYSVKIFHKV</sequence>
<dbReference type="SUPFAM" id="SSF101898">
    <property type="entry name" value="NHL repeat"/>
    <property type="match status" value="1"/>
</dbReference>
<reference evidence="8" key="1">
    <citation type="submission" date="2022-11" db="UniProtKB">
        <authorList>
            <consortium name="EnsemblMetazoa"/>
        </authorList>
    </citation>
    <scope>IDENTIFICATION</scope>
</reference>
<dbReference type="SUPFAM" id="SSF57845">
    <property type="entry name" value="B-box zinc-binding domain"/>
    <property type="match status" value="1"/>
</dbReference>
<dbReference type="RefSeq" id="XP_038056121.1">
    <property type="nucleotide sequence ID" value="XM_038200193.1"/>
</dbReference>
<dbReference type="Pfam" id="PF13445">
    <property type="entry name" value="zf-RING_UBOX"/>
    <property type="match status" value="1"/>
</dbReference>
<dbReference type="InterPro" id="IPR027370">
    <property type="entry name" value="Znf-RING_euk"/>
</dbReference>
<evidence type="ECO:0000313" key="8">
    <source>
        <dbReference type="EnsemblMetazoa" id="XP_038056121.1"/>
    </source>
</evidence>
<dbReference type="SMART" id="SM00336">
    <property type="entry name" value="BBOX"/>
    <property type="match status" value="2"/>
</dbReference>
<dbReference type="Pfam" id="PF00643">
    <property type="entry name" value="zf-B_box"/>
    <property type="match status" value="1"/>
</dbReference>
<evidence type="ECO:0000256" key="4">
    <source>
        <dbReference type="ARBA" id="ARBA00022833"/>
    </source>
</evidence>
<keyword evidence="4" id="KW-0862">Zinc</keyword>
<dbReference type="PROSITE" id="PS50119">
    <property type="entry name" value="ZF_BBOX"/>
    <property type="match status" value="2"/>
</dbReference>
<feature type="domain" description="B box-type" evidence="7">
    <location>
        <begin position="165"/>
        <end position="206"/>
    </location>
</feature>
<protein>
    <submittedName>
        <fullName evidence="8">Uncharacterized protein</fullName>
    </submittedName>
</protein>
<dbReference type="OrthoDB" id="6123229at2759"/>
<evidence type="ECO:0000313" key="9">
    <source>
        <dbReference type="Proteomes" id="UP000887568"/>
    </source>
</evidence>
<accession>A0A913ZYH5</accession>
<dbReference type="PROSITE" id="PS00518">
    <property type="entry name" value="ZF_RING_1"/>
    <property type="match status" value="1"/>
</dbReference>
<dbReference type="GO" id="GO:0008270">
    <property type="term" value="F:zinc ion binding"/>
    <property type="evidence" value="ECO:0007669"/>
    <property type="project" value="UniProtKB-KW"/>
</dbReference>